<keyword evidence="1" id="KW-1133">Transmembrane helix</keyword>
<reference evidence="2 3" key="1">
    <citation type="submission" date="2017-11" db="EMBL/GenBank/DDBJ databases">
        <title>The genome sequence of Candidatus Carsonella ruddii from the psyllid Bactericera trigonica.</title>
        <authorList>
            <person name="Katsir L."/>
            <person name="Zhepu R."/>
            <person name="Piasezky A."/>
            <person name="Jong J."/>
            <person name="Sela N."/>
            <person name="Freilich S."/>
            <person name="Bahar O."/>
        </authorList>
    </citation>
    <scope>NUCLEOTIDE SEQUENCE [LARGE SCALE GENOMIC DNA]</scope>
    <source>
        <strain evidence="2 3">BT</strain>
    </source>
</reference>
<accession>A0A2K8K4L6</accession>
<gene>
    <name evidence="2" type="ORF">CUN91_01095</name>
</gene>
<name>A0A2K8K4L6_CARRU</name>
<dbReference type="RefSeq" id="WP_157801606.1">
    <property type="nucleotide sequence ID" value="NZ_CP024798.1"/>
</dbReference>
<evidence type="ECO:0000313" key="2">
    <source>
        <dbReference type="EMBL" id="ATX33539.1"/>
    </source>
</evidence>
<dbReference type="EMBL" id="CP024798">
    <property type="protein sequence ID" value="ATX33539.1"/>
    <property type="molecule type" value="Genomic_DNA"/>
</dbReference>
<dbReference type="OrthoDB" id="6184274at2"/>
<proteinExistence type="predicted"/>
<feature type="transmembrane region" description="Helical" evidence="1">
    <location>
        <begin position="6"/>
        <end position="25"/>
    </location>
</feature>
<sequence length="158" mass="19301">MNFLTFKKIYNLGIFLYLINFLHILKKKFKINKFNYYKKRVLFFKKTIKFNNFFYYYSTCLMYIKFGNKLTFLLILFNYNNYIKSIITLNIKKEILKIISFKNISFVLSKIKRNKNHNTFIICCKFYKKIVKNYGIGLNRTIAEENSYKNLLKTILMQ</sequence>
<feature type="transmembrane region" description="Helical" evidence="1">
    <location>
        <begin position="54"/>
        <end position="77"/>
    </location>
</feature>
<protein>
    <submittedName>
        <fullName evidence="2">Uncharacterized protein</fullName>
    </submittedName>
</protein>
<evidence type="ECO:0000256" key="1">
    <source>
        <dbReference type="SAM" id="Phobius"/>
    </source>
</evidence>
<dbReference type="AlphaFoldDB" id="A0A2K8K4L6"/>
<keyword evidence="1" id="KW-0472">Membrane</keyword>
<organism evidence="2 3">
    <name type="scientific">Carsonella ruddii</name>
    <dbReference type="NCBI Taxonomy" id="114186"/>
    <lineage>
        <taxon>Bacteria</taxon>
        <taxon>Pseudomonadati</taxon>
        <taxon>Pseudomonadota</taxon>
        <taxon>Gammaproteobacteria</taxon>
        <taxon>Oceanospirillales</taxon>
        <taxon>Halomonadaceae</taxon>
        <taxon>Zymobacter group</taxon>
        <taxon>Candidatus Carsonella</taxon>
    </lineage>
</organism>
<dbReference type="Proteomes" id="UP000230531">
    <property type="component" value="Chromosome"/>
</dbReference>
<evidence type="ECO:0000313" key="3">
    <source>
        <dbReference type="Proteomes" id="UP000230531"/>
    </source>
</evidence>
<keyword evidence="1" id="KW-0812">Transmembrane</keyword>